<dbReference type="PANTHER" id="PTHR43798">
    <property type="entry name" value="MONOACYLGLYCEROL LIPASE"/>
    <property type="match status" value="1"/>
</dbReference>
<name>A0ABP9U931_9BACT</name>
<dbReference type="InterPro" id="IPR029058">
    <property type="entry name" value="AB_hydrolase_fold"/>
</dbReference>
<sequence length="462" mass="54408">MRICEFIKRDCDKVLIAETEDKEIVGTIFFSSKFSKKSLLTAKAEINERTGIETRTMFNNLINIRNLANIYKFELNERKQKYVFVDYILVNPKYNEQEVKQFLRQQFIDEIVYDGHQDFFIMNINNTFFNFFKDLNWHIVDRQYATHTYFKVFFEMQLIHAKLHTSLDEEILYKNDNYVNIFSDHIELDKIYHQSYPAYNQDCTERILLIHGTASSHQTWNELIPILRNIANIEVVDMPLHGDSNNEHYNKYRWDILSLSLFMAAFIKKQGWDNLILWGHSLGGGVAVNLKELIPNKIKGLILEDPYNSGALENSTKLIGYTLKLSTSSMRKRPAKQSNLTAQEKWNFAMNSYKPFTKYVVFFLISLLSKQIMNYLDWAYYNNNSPTLVCFGEEDVVLNPTLSKRFFDRFNSHHYTFVEIPSSGHSLHHDNPVKLLTCVFNFLHEKFGIEVESGFHELYKIA</sequence>
<reference evidence="3" key="1">
    <citation type="submission" date="2024-02" db="EMBL/GenBank/DDBJ databases">
        <title>Draft genome sequence of new strains in genus Ureaplasma.</title>
        <authorList>
            <person name="Nakajima Y."/>
            <person name="Segawa T."/>
        </authorList>
    </citation>
    <scope>NUCLEOTIDE SEQUENCE [LARGE SCALE GENOMIC DNA]</scope>
    <source>
        <strain evidence="3">OM1</strain>
    </source>
</reference>
<protein>
    <recommendedName>
        <fullName evidence="2">Serine aminopeptidase S33 domain-containing protein</fullName>
    </recommendedName>
</protein>
<evidence type="ECO:0000313" key="4">
    <source>
        <dbReference type="Proteomes" id="UP001449582"/>
    </source>
</evidence>
<gene>
    <name evidence="3" type="ORF">UREOM_2980</name>
</gene>
<dbReference type="InterPro" id="IPR022742">
    <property type="entry name" value="Hydrolase_4"/>
</dbReference>
<dbReference type="SUPFAM" id="SSF53474">
    <property type="entry name" value="alpha/beta-Hydrolases"/>
    <property type="match status" value="1"/>
</dbReference>
<dbReference type="Gene3D" id="3.40.50.1820">
    <property type="entry name" value="alpha/beta hydrolase"/>
    <property type="match status" value="1"/>
</dbReference>
<dbReference type="EMBL" id="BAABQM010000002">
    <property type="protein sequence ID" value="GAA5414587.1"/>
    <property type="molecule type" value="Genomic_DNA"/>
</dbReference>
<accession>A0ABP9U931</accession>
<evidence type="ECO:0000256" key="1">
    <source>
        <dbReference type="ARBA" id="ARBA00006989"/>
    </source>
</evidence>
<feature type="domain" description="Serine aminopeptidase S33" evidence="2">
    <location>
        <begin position="206"/>
        <end position="431"/>
    </location>
</feature>
<evidence type="ECO:0000259" key="2">
    <source>
        <dbReference type="Pfam" id="PF12146"/>
    </source>
</evidence>
<proteinExistence type="inferred from homology"/>
<dbReference type="Pfam" id="PF12146">
    <property type="entry name" value="Hydrolase_4"/>
    <property type="match status" value="1"/>
</dbReference>
<comment type="similarity">
    <text evidence="1">Belongs to the lipase/esterase LIP3/BchO family.</text>
</comment>
<evidence type="ECO:0000313" key="3">
    <source>
        <dbReference type="EMBL" id="GAA5414587.1"/>
    </source>
</evidence>
<keyword evidence="4" id="KW-1185">Reference proteome</keyword>
<comment type="caution">
    <text evidence="3">The sequence shown here is derived from an EMBL/GenBank/DDBJ whole genome shotgun (WGS) entry which is preliminary data.</text>
</comment>
<dbReference type="InterPro" id="IPR050266">
    <property type="entry name" value="AB_hydrolase_sf"/>
</dbReference>
<organism evidence="3 4">
    <name type="scientific">Ureaplasma ceti</name>
    <dbReference type="NCBI Taxonomy" id="3119530"/>
    <lineage>
        <taxon>Bacteria</taxon>
        <taxon>Bacillati</taxon>
        <taxon>Mycoplasmatota</taxon>
        <taxon>Mycoplasmoidales</taxon>
        <taxon>Mycoplasmoidaceae</taxon>
        <taxon>Ureaplasma</taxon>
    </lineage>
</organism>
<dbReference type="Proteomes" id="UP001449582">
    <property type="component" value="Unassembled WGS sequence"/>
</dbReference>